<accession>A0ACC1LW89</accession>
<keyword evidence="2" id="KW-1185">Reference proteome</keyword>
<proteinExistence type="predicted"/>
<sequence length="152" mass="16819">TSQVSVQNPSLATFISAFAFYLVVSAIIFSVFCAVRRKKQHIYAPRTGAVLYCRRAEPVYESTSFSWIAATCKVDGDAIYRVAGPDAAMFMHSLRSGMQIFIAFAVIALPTLLAVDIDSRGESQSLDRLTMSNIEDYDGRVWAHVVMFTAFS</sequence>
<evidence type="ECO:0000313" key="2">
    <source>
        <dbReference type="Proteomes" id="UP001139981"/>
    </source>
</evidence>
<dbReference type="EMBL" id="JANBVB010002674">
    <property type="protein sequence ID" value="KAJ2883251.1"/>
    <property type="molecule type" value="Genomic_DNA"/>
</dbReference>
<comment type="caution">
    <text evidence="1">The sequence shown here is derived from an EMBL/GenBank/DDBJ whole genome shotgun (WGS) entry which is preliminary data.</text>
</comment>
<gene>
    <name evidence="1" type="primary">PHM7_3</name>
    <name evidence="1" type="ORF">IWW38_005567</name>
</gene>
<protein>
    <submittedName>
        <fullName evidence="1">Phosphate metabolism protein 7</fullName>
    </submittedName>
</protein>
<feature type="non-terminal residue" evidence="1">
    <location>
        <position position="152"/>
    </location>
</feature>
<evidence type="ECO:0000313" key="1">
    <source>
        <dbReference type="EMBL" id="KAJ2883251.1"/>
    </source>
</evidence>
<dbReference type="Proteomes" id="UP001139981">
    <property type="component" value="Unassembled WGS sequence"/>
</dbReference>
<organism evidence="1 2">
    <name type="scientific">Coemansia aciculifera</name>
    <dbReference type="NCBI Taxonomy" id="417176"/>
    <lineage>
        <taxon>Eukaryota</taxon>
        <taxon>Fungi</taxon>
        <taxon>Fungi incertae sedis</taxon>
        <taxon>Zoopagomycota</taxon>
        <taxon>Kickxellomycotina</taxon>
        <taxon>Kickxellomycetes</taxon>
        <taxon>Kickxellales</taxon>
        <taxon>Kickxellaceae</taxon>
        <taxon>Coemansia</taxon>
    </lineage>
</organism>
<name>A0ACC1LW89_9FUNG</name>
<feature type="non-terminal residue" evidence="1">
    <location>
        <position position="1"/>
    </location>
</feature>
<reference evidence="1" key="1">
    <citation type="submission" date="2022-07" db="EMBL/GenBank/DDBJ databases">
        <title>Phylogenomic reconstructions and comparative analyses of Kickxellomycotina fungi.</title>
        <authorList>
            <person name="Reynolds N.K."/>
            <person name="Stajich J.E."/>
            <person name="Barry K."/>
            <person name="Grigoriev I.V."/>
            <person name="Crous P."/>
            <person name="Smith M.E."/>
        </authorList>
    </citation>
    <scope>NUCLEOTIDE SEQUENCE</scope>
    <source>
        <strain evidence="1">CBS 190363</strain>
    </source>
</reference>